<gene>
    <name evidence="1" type="ORF">DPMN_032940</name>
</gene>
<dbReference type="Proteomes" id="UP000828390">
    <property type="component" value="Unassembled WGS sequence"/>
</dbReference>
<evidence type="ECO:0000313" key="2">
    <source>
        <dbReference type="Proteomes" id="UP000828390"/>
    </source>
</evidence>
<name>A0A9D4M5R0_DREPO</name>
<comment type="caution">
    <text evidence="1">The sequence shown here is derived from an EMBL/GenBank/DDBJ whole genome shotgun (WGS) entry which is preliminary data.</text>
</comment>
<evidence type="ECO:0000313" key="1">
    <source>
        <dbReference type="EMBL" id="KAH3869769.1"/>
    </source>
</evidence>
<dbReference type="AlphaFoldDB" id="A0A9D4M5R0"/>
<organism evidence="1 2">
    <name type="scientific">Dreissena polymorpha</name>
    <name type="common">Zebra mussel</name>
    <name type="synonym">Mytilus polymorpha</name>
    <dbReference type="NCBI Taxonomy" id="45954"/>
    <lineage>
        <taxon>Eukaryota</taxon>
        <taxon>Metazoa</taxon>
        <taxon>Spiralia</taxon>
        <taxon>Lophotrochozoa</taxon>
        <taxon>Mollusca</taxon>
        <taxon>Bivalvia</taxon>
        <taxon>Autobranchia</taxon>
        <taxon>Heteroconchia</taxon>
        <taxon>Euheterodonta</taxon>
        <taxon>Imparidentia</taxon>
        <taxon>Neoheterodontei</taxon>
        <taxon>Myida</taxon>
        <taxon>Dreissenoidea</taxon>
        <taxon>Dreissenidae</taxon>
        <taxon>Dreissena</taxon>
    </lineage>
</organism>
<sequence>MDDLAKAVGWDSGCAEIFDTSLLAMQVLTSGIVSKAMVLTAALPVVKDCV</sequence>
<proteinExistence type="predicted"/>
<protein>
    <submittedName>
        <fullName evidence="1">Uncharacterized protein</fullName>
    </submittedName>
</protein>
<reference evidence="1" key="1">
    <citation type="journal article" date="2019" name="bioRxiv">
        <title>The Genome of the Zebra Mussel, Dreissena polymorpha: A Resource for Invasive Species Research.</title>
        <authorList>
            <person name="McCartney M.A."/>
            <person name="Auch B."/>
            <person name="Kono T."/>
            <person name="Mallez S."/>
            <person name="Zhang Y."/>
            <person name="Obille A."/>
            <person name="Becker A."/>
            <person name="Abrahante J.E."/>
            <person name="Garbe J."/>
            <person name="Badalamenti J.P."/>
            <person name="Herman A."/>
            <person name="Mangelson H."/>
            <person name="Liachko I."/>
            <person name="Sullivan S."/>
            <person name="Sone E.D."/>
            <person name="Koren S."/>
            <person name="Silverstein K.A.T."/>
            <person name="Beckman K.B."/>
            <person name="Gohl D.M."/>
        </authorList>
    </citation>
    <scope>NUCLEOTIDE SEQUENCE</scope>
    <source>
        <strain evidence="1">Duluth1</strain>
        <tissue evidence="1">Whole animal</tissue>
    </source>
</reference>
<accession>A0A9D4M5R0</accession>
<reference evidence="1" key="2">
    <citation type="submission" date="2020-11" db="EMBL/GenBank/DDBJ databases">
        <authorList>
            <person name="McCartney M.A."/>
            <person name="Auch B."/>
            <person name="Kono T."/>
            <person name="Mallez S."/>
            <person name="Becker A."/>
            <person name="Gohl D.M."/>
            <person name="Silverstein K.A.T."/>
            <person name="Koren S."/>
            <person name="Bechman K.B."/>
            <person name="Herman A."/>
            <person name="Abrahante J.E."/>
            <person name="Garbe J."/>
        </authorList>
    </citation>
    <scope>NUCLEOTIDE SEQUENCE</scope>
    <source>
        <strain evidence="1">Duluth1</strain>
        <tissue evidence="1">Whole animal</tissue>
    </source>
</reference>
<keyword evidence="2" id="KW-1185">Reference proteome</keyword>
<dbReference type="EMBL" id="JAIWYP010000002">
    <property type="protein sequence ID" value="KAH3869769.1"/>
    <property type="molecule type" value="Genomic_DNA"/>
</dbReference>